<dbReference type="InterPro" id="IPR027268">
    <property type="entry name" value="Peptidase_M4/M1_CTD_sf"/>
</dbReference>
<protein>
    <submittedName>
        <fullName evidence="4">Aminopeptidase N</fullName>
    </submittedName>
</protein>
<dbReference type="GO" id="GO:0043171">
    <property type="term" value="P:peptide catabolic process"/>
    <property type="evidence" value="ECO:0007669"/>
    <property type="project" value="TreeGrafter"/>
</dbReference>
<dbReference type="Gene3D" id="2.60.40.1910">
    <property type="match status" value="1"/>
</dbReference>
<accession>A0A4S2KPW9</accession>
<comment type="caution">
    <text evidence="4">The sequence shown here is derived from an EMBL/GenBank/DDBJ whole genome shotgun (WGS) entry which is preliminary data.</text>
</comment>
<dbReference type="EMBL" id="QBLH01001537">
    <property type="protein sequence ID" value="TGZ51640.1"/>
    <property type="molecule type" value="Genomic_DNA"/>
</dbReference>
<name>A0A4S2KPW9_9HYME</name>
<dbReference type="GO" id="GO:0005737">
    <property type="term" value="C:cytoplasm"/>
    <property type="evidence" value="ECO:0007669"/>
    <property type="project" value="TreeGrafter"/>
</dbReference>
<dbReference type="GO" id="GO:0005615">
    <property type="term" value="C:extracellular space"/>
    <property type="evidence" value="ECO:0007669"/>
    <property type="project" value="TreeGrafter"/>
</dbReference>
<keyword evidence="4" id="KW-0378">Hydrolase</keyword>
<dbReference type="PANTHER" id="PTHR11533:SF290">
    <property type="entry name" value="AMINOPEPTIDASE"/>
    <property type="match status" value="1"/>
</dbReference>
<evidence type="ECO:0000259" key="3">
    <source>
        <dbReference type="Pfam" id="PF11838"/>
    </source>
</evidence>
<evidence type="ECO:0000313" key="5">
    <source>
        <dbReference type="Proteomes" id="UP000310200"/>
    </source>
</evidence>
<feature type="domain" description="ERAP1-like C-terminal" evidence="3">
    <location>
        <begin position="173"/>
        <end position="264"/>
    </location>
</feature>
<keyword evidence="4" id="KW-0031">Aminopeptidase</keyword>
<dbReference type="InterPro" id="IPR014782">
    <property type="entry name" value="Peptidase_M1_dom"/>
</dbReference>
<dbReference type="GO" id="GO:0070006">
    <property type="term" value="F:metalloaminopeptidase activity"/>
    <property type="evidence" value="ECO:0007669"/>
    <property type="project" value="TreeGrafter"/>
</dbReference>
<evidence type="ECO:0000313" key="4">
    <source>
        <dbReference type="EMBL" id="TGZ51640.1"/>
    </source>
</evidence>
<dbReference type="InterPro" id="IPR024571">
    <property type="entry name" value="ERAP1-like_C_dom"/>
</dbReference>
<keyword evidence="5" id="KW-1185">Reference proteome</keyword>
<dbReference type="PANTHER" id="PTHR11533">
    <property type="entry name" value="PROTEASE M1 ZINC METALLOPROTEASE"/>
    <property type="match status" value="1"/>
</dbReference>
<evidence type="ECO:0000259" key="2">
    <source>
        <dbReference type="Pfam" id="PF01433"/>
    </source>
</evidence>
<keyword evidence="4" id="KW-0645">Protease</keyword>
<dbReference type="Gene3D" id="1.25.50.20">
    <property type="match status" value="1"/>
</dbReference>
<evidence type="ECO:0000256" key="1">
    <source>
        <dbReference type="ARBA" id="ARBA00010136"/>
    </source>
</evidence>
<gene>
    <name evidence="4" type="ORF">DBV15_12554</name>
</gene>
<dbReference type="Proteomes" id="UP000310200">
    <property type="component" value="Unassembled WGS sequence"/>
</dbReference>
<dbReference type="SUPFAM" id="SSF55486">
    <property type="entry name" value="Metalloproteases ('zincins'), catalytic domain"/>
    <property type="match status" value="1"/>
</dbReference>
<dbReference type="GO" id="GO:0006508">
    <property type="term" value="P:proteolysis"/>
    <property type="evidence" value="ECO:0007669"/>
    <property type="project" value="TreeGrafter"/>
</dbReference>
<dbReference type="AlphaFoldDB" id="A0A4S2KPW9"/>
<dbReference type="GO" id="GO:0042277">
    <property type="term" value="F:peptide binding"/>
    <property type="evidence" value="ECO:0007669"/>
    <property type="project" value="TreeGrafter"/>
</dbReference>
<organism evidence="4 5">
    <name type="scientific">Temnothorax longispinosus</name>
    <dbReference type="NCBI Taxonomy" id="300112"/>
    <lineage>
        <taxon>Eukaryota</taxon>
        <taxon>Metazoa</taxon>
        <taxon>Ecdysozoa</taxon>
        <taxon>Arthropoda</taxon>
        <taxon>Hexapoda</taxon>
        <taxon>Insecta</taxon>
        <taxon>Pterygota</taxon>
        <taxon>Neoptera</taxon>
        <taxon>Endopterygota</taxon>
        <taxon>Hymenoptera</taxon>
        <taxon>Apocrita</taxon>
        <taxon>Aculeata</taxon>
        <taxon>Formicoidea</taxon>
        <taxon>Formicidae</taxon>
        <taxon>Myrmicinae</taxon>
        <taxon>Temnothorax</taxon>
    </lineage>
</organism>
<dbReference type="GO" id="GO:0008270">
    <property type="term" value="F:zinc ion binding"/>
    <property type="evidence" value="ECO:0007669"/>
    <property type="project" value="InterPro"/>
</dbReference>
<dbReference type="Pfam" id="PF11838">
    <property type="entry name" value="ERAP1_C"/>
    <property type="match status" value="1"/>
</dbReference>
<dbReference type="InterPro" id="IPR050344">
    <property type="entry name" value="Peptidase_M1_aminopeptidases"/>
</dbReference>
<dbReference type="GO" id="GO:0016020">
    <property type="term" value="C:membrane"/>
    <property type="evidence" value="ECO:0007669"/>
    <property type="project" value="TreeGrafter"/>
</dbReference>
<sequence>MQPLYYKLNIESPTEINSLFSFPRYIKASSILRMLQHVLTDDVFWHGVKSHLKAYMFDKANSNNFWHIMQDAKHSSSLGKRFNIRRVMNTWRDKTYYPVLNVKRNYIDFGDLLISIDNLDTQKQDKWWIPVTITTQTECNFTQSFHHYGTWLKTTRWNVPYCEIRLPYEESGWIIVNLQQTGYYRVNYDRKNWMSIASYLLVENYTNIHVLNRAQIIDDAFHLMLDHKLDSSIFWNLTAYLHRETDYVAWYPMFKALEHMSRIFLL</sequence>
<proteinExistence type="inferred from homology"/>
<dbReference type="Pfam" id="PF01433">
    <property type="entry name" value="Peptidase_M1"/>
    <property type="match status" value="1"/>
</dbReference>
<reference evidence="4 5" key="1">
    <citation type="journal article" date="2019" name="Philos. Trans. R. Soc. Lond., B, Biol. Sci.">
        <title>Ant behaviour and brain gene expression of defending hosts depend on the ecological success of the intruding social parasite.</title>
        <authorList>
            <person name="Kaur R."/>
            <person name="Stoldt M."/>
            <person name="Jongepier E."/>
            <person name="Feldmeyer B."/>
            <person name="Menzel F."/>
            <person name="Bornberg-Bauer E."/>
            <person name="Foitzik S."/>
        </authorList>
    </citation>
    <scope>NUCLEOTIDE SEQUENCE [LARGE SCALE GENOMIC DNA]</scope>
    <source>
        <tissue evidence="4">Whole body</tissue>
    </source>
</reference>
<feature type="non-terminal residue" evidence="4">
    <location>
        <position position="266"/>
    </location>
</feature>
<dbReference type="Gene3D" id="1.10.390.10">
    <property type="entry name" value="Neutral Protease Domain 2"/>
    <property type="match status" value="1"/>
</dbReference>
<feature type="domain" description="Peptidase M1 membrane alanine aminopeptidase" evidence="2">
    <location>
        <begin position="8"/>
        <end position="91"/>
    </location>
</feature>
<dbReference type="STRING" id="300112.A0A4S2KPW9"/>
<comment type="similarity">
    <text evidence="1">Belongs to the peptidase M1 family.</text>
</comment>